<dbReference type="InterPro" id="IPR029058">
    <property type="entry name" value="AB_hydrolase_fold"/>
</dbReference>
<protein>
    <recommendedName>
        <fullName evidence="3">Carboxylic ester hydrolase</fullName>
        <ecNumber evidence="3">3.1.1.-</ecNumber>
    </recommendedName>
</protein>
<dbReference type="SUPFAM" id="SSF53474">
    <property type="entry name" value="alpha/beta-Hydrolases"/>
    <property type="match status" value="1"/>
</dbReference>
<dbReference type="InterPro" id="IPR019819">
    <property type="entry name" value="Carboxylesterase_B_CS"/>
</dbReference>
<dbReference type="EC" id="3.1.1.-" evidence="3"/>
<sequence>MKRLFLGAGLAAAFIGCSADAPREAIHEQDAIELGAQAADPLVVSTSRGQVRGKIDKGVPAFLGIPFAKPPVGERRFRAPEPLDRNWEGVRDATHYGSACLQLLPQKSTLGGEDCLYLNVFTPPNAASASGNKKRVMFWLFGGGFTAGAGDQDLIFNGTGNLYHGATFALEQDTVVVTMNYRVGELGFTAHPALSAEDPHGSSGNYGILDQIAALQWVHDNIANFGGDPNQVTIFGESAGALSVGLLLVSPLASGLFSAAIMESGGIGVAPREHRYNQGKDVVTRELCARAKDVPACLRSRPATDFLNPIGNGLLLTDLFVNLIHEGHMWWLWYGPNVDNYVFTGDPYTTMREGRHNKVPLIVGHNAQEAALVPLLGTDLASYEIAIGAVGGPFASDIKKMYPYFNPFPNGRQAVIEAGTDVIFACDERRVARNALKGGTPAVYRYVWTHGYRPPHVLSTLEGAFHAAEFPFIWNTTDAFLYPQTSVEQLLGTRARTYWTHLVGGNPNVAGLPEWPKYDLKDEKTIVLDTTVSTVNNPRGANCDYFDKALNQY</sequence>
<dbReference type="EMBL" id="CP089983">
    <property type="protein sequence ID" value="WXB08200.1"/>
    <property type="molecule type" value="Genomic_DNA"/>
</dbReference>
<dbReference type="PANTHER" id="PTHR11559">
    <property type="entry name" value="CARBOXYLESTERASE"/>
    <property type="match status" value="1"/>
</dbReference>
<evidence type="ECO:0000256" key="2">
    <source>
        <dbReference type="ARBA" id="ARBA00022801"/>
    </source>
</evidence>
<comment type="similarity">
    <text evidence="1 3">Belongs to the type-B carboxylesterase/lipase family.</text>
</comment>
<feature type="domain" description="Carboxylesterase type B" evidence="4">
    <location>
        <begin position="412"/>
        <end position="545"/>
    </location>
</feature>
<dbReference type="Gene3D" id="3.40.50.1820">
    <property type="entry name" value="alpha/beta hydrolase"/>
    <property type="match status" value="1"/>
</dbReference>
<dbReference type="RefSeq" id="WP_394837875.1">
    <property type="nucleotide sequence ID" value="NZ_CP089929.1"/>
</dbReference>
<feature type="domain" description="Carboxylesterase type B" evidence="4">
    <location>
        <begin position="42"/>
        <end position="373"/>
    </location>
</feature>
<dbReference type="Proteomes" id="UP001374803">
    <property type="component" value="Chromosome"/>
</dbReference>
<evidence type="ECO:0000259" key="4">
    <source>
        <dbReference type="Pfam" id="PF00135"/>
    </source>
</evidence>
<dbReference type="PROSITE" id="PS00941">
    <property type="entry name" value="CARBOXYLESTERASE_B_2"/>
    <property type="match status" value="1"/>
</dbReference>
<dbReference type="InterPro" id="IPR002018">
    <property type="entry name" value="CarbesteraseB"/>
</dbReference>
<keyword evidence="6" id="KW-1185">Reference proteome</keyword>
<accession>A0ABZ2LCX8</accession>
<dbReference type="PROSITE" id="PS51257">
    <property type="entry name" value="PROKAR_LIPOPROTEIN"/>
    <property type="match status" value="1"/>
</dbReference>
<evidence type="ECO:0000256" key="3">
    <source>
        <dbReference type="RuleBase" id="RU361235"/>
    </source>
</evidence>
<evidence type="ECO:0000313" key="6">
    <source>
        <dbReference type="Proteomes" id="UP001374803"/>
    </source>
</evidence>
<gene>
    <name evidence="5" type="ORF">LVJ94_13265</name>
</gene>
<dbReference type="Pfam" id="PF00135">
    <property type="entry name" value="COesterase"/>
    <property type="match status" value="2"/>
</dbReference>
<dbReference type="InterPro" id="IPR050309">
    <property type="entry name" value="Type-B_Carboxylest/Lipase"/>
</dbReference>
<name>A0ABZ2LCX8_9BACT</name>
<dbReference type="PROSITE" id="PS00122">
    <property type="entry name" value="CARBOXYLESTERASE_B_1"/>
    <property type="match status" value="1"/>
</dbReference>
<organism evidence="5 6">
    <name type="scientific">Pendulispora rubella</name>
    <dbReference type="NCBI Taxonomy" id="2741070"/>
    <lineage>
        <taxon>Bacteria</taxon>
        <taxon>Pseudomonadati</taxon>
        <taxon>Myxococcota</taxon>
        <taxon>Myxococcia</taxon>
        <taxon>Myxococcales</taxon>
        <taxon>Sorangiineae</taxon>
        <taxon>Pendulisporaceae</taxon>
        <taxon>Pendulispora</taxon>
    </lineage>
</organism>
<evidence type="ECO:0000256" key="1">
    <source>
        <dbReference type="ARBA" id="ARBA00005964"/>
    </source>
</evidence>
<reference evidence="5" key="1">
    <citation type="submission" date="2021-12" db="EMBL/GenBank/DDBJ databases">
        <title>Discovery of the Pendulisporaceae a myxobacterial family with distinct sporulation behavior and unique specialized metabolism.</title>
        <authorList>
            <person name="Garcia R."/>
            <person name="Popoff A."/>
            <person name="Bader C.D."/>
            <person name="Loehr J."/>
            <person name="Walesch S."/>
            <person name="Walt C."/>
            <person name="Boldt J."/>
            <person name="Bunk B."/>
            <person name="Haeckl F.J.F.P.J."/>
            <person name="Gunesch A.P."/>
            <person name="Birkelbach J."/>
            <person name="Nuebel U."/>
            <person name="Pietschmann T."/>
            <person name="Bach T."/>
            <person name="Mueller R."/>
        </authorList>
    </citation>
    <scope>NUCLEOTIDE SEQUENCE</scope>
    <source>
        <strain evidence="5">MSr11367</strain>
    </source>
</reference>
<keyword evidence="2 3" id="KW-0378">Hydrolase</keyword>
<proteinExistence type="inferred from homology"/>
<dbReference type="InterPro" id="IPR019826">
    <property type="entry name" value="Carboxylesterase_B_AS"/>
</dbReference>
<evidence type="ECO:0000313" key="5">
    <source>
        <dbReference type="EMBL" id="WXB08200.1"/>
    </source>
</evidence>